<dbReference type="EMBL" id="WOWK01000072">
    <property type="protein sequence ID" value="KAF0321337.1"/>
    <property type="molecule type" value="Genomic_DNA"/>
</dbReference>
<proteinExistence type="predicted"/>
<evidence type="ECO:0000313" key="1">
    <source>
        <dbReference type="EMBL" id="KAF0321337.1"/>
    </source>
</evidence>
<keyword evidence="2" id="KW-1185">Reference proteome</keyword>
<comment type="caution">
    <text evidence="1">The sequence shown here is derived from an EMBL/GenBank/DDBJ whole genome shotgun (WGS) entry which is preliminary data.</text>
</comment>
<organism evidence="1 2">
    <name type="scientific">Colletotrichum asianum</name>
    <dbReference type="NCBI Taxonomy" id="702518"/>
    <lineage>
        <taxon>Eukaryota</taxon>
        <taxon>Fungi</taxon>
        <taxon>Dikarya</taxon>
        <taxon>Ascomycota</taxon>
        <taxon>Pezizomycotina</taxon>
        <taxon>Sordariomycetes</taxon>
        <taxon>Hypocreomycetidae</taxon>
        <taxon>Glomerellales</taxon>
        <taxon>Glomerellaceae</taxon>
        <taxon>Colletotrichum</taxon>
        <taxon>Colletotrichum gloeosporioides species complex</taxon>
    </lineage>
</organism>
<accession>A0A8H3ZMV9</accession>
<dbReference type="Proteomes" id="UP000434172">
    <property type="component" value="Unassembled WGS sequence"/>
</dbReference>
<sequence>MYGTLVTLFAPSPQATGHRPSTTSLTPESDLRRACLPNRPFRATCMTGCTQGTGRTSQARQRYLCYSSLGPSPPAWCCSHKRRTDAACSRIGVDPLVFTTKPVHGSCLGQVRRPVSPGHGHNVWAPVSPALAPPPLSSSPPPPPLVTGMRRPLRASASCTKQTLVFVFQSLSATAMATTLVNRVRLAACSCV</sequence>
<reference evidence="1 2" key="1">
    <citation type="submission" date="2019-12" db="EMBL/GenBank/DDBJ databases">
        <title>A genome sequence resource for the geographically widespread anthracnose pathogen Colletotrichum asianum.</title>
        <authorList>
            <person name="Meng Y."/>
        </authorList>
    </citation>
    <scope>NUCLEOTIDE SEQUENCE [LARGE SCALE GENOMIC DNA]</scope>
    <source>
        <strain evidence="1 2">ICMP 18580</strain>
    </source>
</reference>
<gene>
    <name evidence="1" type="ORF">GQ607_011340</name>
</gene>
<dbReference type="AlphaFoldDB" id="A0A8H3ZMV9"/>
<name>A0A8H3ZMV9_9PEZI</name>
<protein>
    <submittedName>
        <fullName evidence="1">Uncharacterized protein</fullName>
    </submittedName>
</protein>
<evidence type="ECO:0000313" key="2">
    <source>
        <dbReference type="Proteomes" id="UP000434172"/>
    </source>
</evidence>